<feature type="transmembrane region" description="Helical" evidence="2">
    <location>
        <begin position="293"/>
        <end position="314"/>
    </location>
</feature>
<evidence type="ECO:0000256" key="2">
    <source>
        <dbReference type="SAM" id="Phobius"/>
    </source>
</evidence>
<keyword evidence="4" id="KW-1185">Reference proteome</keyword>
<evidence type="ECO:0000313" key="4">
    <source>
        <dbReference type="Proteomes" id="UP000002630"/>
    </source>
</evidence>
<dbReference type="OrthoDB" id="10305035at2759"/>
<feature type="transmembrane region" description="Helical" evidence="2">
    <location>
        <begin position="261"/>
        <end position="281"/>
    </location>
</feature>
<gene>
    <name evidence="3" type="ORF">Esi_0183_0054</name>
</gene>
<evidence type="ECO:0000313" key="3">
    <source>
        <dbReference type="EMBL" id="CBJ30262.1"/>
    </source>
</evidence>
<feature type="region of interest" description="Disordered" evidence="1">
    <location>
        <begin position="318"/>
        <end position="351"/>
    </location>
</feature>
<dbReference type="EMBL" id="FN649729">
    <property type="protein sequence ID" value="CBJ30262.1"/>
    <property type="molecule type" value="Genomic_DNA"/>
</dbReference>
<dbReference type="EMBL" id="FN648312">
    <property type="protein sequence ID" value="CBJ30262.1"/>
    <property type="molecule type" value="Genomic_DNA"/>
</dbReference>
<feature type="compositionally biased region" description="Polar residues" evidence="1">
    <location>
        <begin position="326"/>
        <end position="343"/>
    </location>
</feature>
<organism evidence="3 4">
    <name type="scientific">Ectocarpus siliculosus</name>
    <name type="common">Brown alga</name>
    <name type="synonym">Conferva siliculosa</name>
    <dbReference type="NCBI Taxonomy" id="2880"/>
    <lineage>
        <taxon>Eukaryota</taxon>
        <taxon>Sar</taxon>
        <taxon>Stramenopiles</taxon>
        <taxon>Ochrophyta</taxon>
        <taxon>PX clade</taxon>
        <taxon>Phaeophyceae</taxon>
        <taxon>Ectocarpales</taxon>
        <taxon>Ectocarpaceae</taxon>
        <taxon>Ectocarpus</taxon>
    </lineage>
</organism>
<keyword evidence="2" id="KW-1133">Transmembrane helix</keyword>
<sequence length="429" mass="45789">MGTCTCSCGGENWRSFNIVGRASCVPRAAYETFGYVGLALALMHLAHAVYNLIQQRRSEAYWGGRRMVVKMLVDVYREQLSMISILHAPVIALFFALVLWLPDESVRWSAVALGASQSLSGIGAVRTVQVLIRSADPRLLKKGATVLKVSAALTHPVGRYTSFSAVSIGAVCLIWLTLMARTGQGYKVAAISYVLVEGLPILVTVMCSRSMIRIIDYSIAQDAAKQRALGDQTTSSACSAGSGHNRTMTVDPKLAGAKKTIISAMFFCITLTGIASTVLIFALTTEYGYDNPIVFLATPLAFGPLIALSFHVQLHSKRNKARRRGQQSPPQSNLNSFCSSTSGDARGRSGGRKITAASLMATLTGTSDRKTTAASVMATLTGTSGWKNVSNRVAPTDFSALEQAKGAQLARPAAPERRGNSVIADTAVE</sequence>
<feature type="transmembrane region" description="Helical" evidence="2">
    <location>
        <begin position="80"/>
        <end position="102"/>
    </location>
</feature>
<proteinExistence type="predicted"/>
<feature type="transmembrane region" description="Helical" evidence="2">
    <location>
        <begin position="33"/>
        <end position="53"/>
    </location>
</feature>
<keyword evidence="2" id="KW-0812">Transmembrane</keyword>
<name>D7FNZ3_ECTSI</name>
<evidence type="ECO:0000256" key="1">
    <source>
        <dbReference type="SAM" id="MobiDB-lite"/>
    </source>
</evidence>
<protein>
    <submittedName>
        <fullName evidence="3">Uncharacterized protein</fullName>
    </submittedName>
</protein>
<feature type="transmembrane region" description="Helical" evidence="2">
    <location>
        <begin position="157"/>
        <end position="178"/>
    </location>
</feature>
<reference evidence="3 4" key="1">
    <citation type="journal article" date="2010" name="Nature">
        <title>The Ectocarpus genome and the independent evolution of multicellularity in brown algae.</title>
        <authorList>
            <person name="Cock J.M."/>
            <person name="Sterck L."/>
            <person name="Rouze P."/>
            <person name="Scornet D."/>
            <person name="Allen A.E."/>
            <person name="Amoutzias G."/>
            <person name="Anthouard V."/>
            <person name="Artiguenave F."/>
            <person name="Aury J.M."/>
            <person name="Badger J.H."/>
            <person name="Beszteri B."/>
            <person name="Billiau K."/>
            <person name="Bonnet E."/>
            <person name="Bothwell J.H."/>
            <person name="Bowler C."/>
            <person name="Boyen C."/>
            <person name="Brownlee C."/>
            <person name="Carrano C.J."/>
            <person name="Charrier B."/>
            <person name="Cho G.Y."/>
            <person name="Coelho S.M."/>
            <person name="Collen J."/>
            <person name="Corre E."/>
            <person name="Da Silva C."/>
            <person name="Delage L."/>
            <person name="Delaroque N."/>
            <person name="Dittami S.M."/>
            <person name="Doulbeau S."/>
            <person name="Elias M."/>
            <person name="Farnham G."/>
            <person name="Gachon C.M."/>
            <person name="Gschloessl B."/>
            <person name="Heesch S."/>
            <person name="Jabbari K."/>
            <person name="Jubin C."/>
            <person name="Kawai H."/>
            <person name="Kimura K."/>
            <person name="Kloareg B."/>
            <person name="Kupper F.C."/>
            <person name="Lang D."/>
            <person name="Le Bail A."/>
            <person name="Leblanc C."/>
            <person name="Lerouge P."/>
            <person name="Lohr M."/>
            <person name="Lopez P.J."/>
            <person name="Martens C."/>
            <person name="Maumus F."/>
            <person name="Michel G."/>
            <person name="Miranda-Saavedra D."/>
            <person name="Morales J."/>
            <person name="Moreau H."/>
            <person name="Motomura T."/>
            <person name="Nagasato C."/>
            <person name="Napoli C.A."/>
            <person name="Nelson D.R."/>
            <person name="Nyvall-Collen P."/>
            <person name="Peters A.F."/>
            <person name="Pommier C."/>
            <person name="Potin P."/>
            <person name="Poulain J."/>
            <person name="Quesneville H."/>
            <person name="Read B."/>
            <person name="Rensing S.A."/>
            <person name="Ritter A."/>
            <person name="Rousvoal S."/>
            <person name="Samanta M."/>
            <person name="Samson G."/>
            <person name="Schroeder D.C."/>
            <person name="Segurens B."/>
            <person name="Strittmatter M."/>
            <person name="Tonon T."/>
            <person name="Tregear J.W."/>
            <person name="Valentin K."/>
            <person name="von Dassow P."/>
            <person name="Yamagishi T."/>
            <person name="Van de Peer Y."/>
            <person name="Wincker P."/>
        </authorList>
    </citation>
    <scope>NUCLEOTIDE SEQUENCE [LARGE SCALE GENOMIC DNA]</scope>
    <source>
        <strain evidence="4">Ec32 / CCAP1310/4</strain>
    </source>
</reference>
<feature type="region of interest" description="Disordered" evidence="1">
    <location>
        <begin position="407"/>
        <end position="429"/>
    </location>
</feature>
<dbReference type="InParanoid" id="D7FNZ3"/>
<keyword evidence="2" id="KW-0472">Membrane</keyword>
<dbReference type="Proteomes" id="UP000002630">
    <property type="component" value="Linkage Group LG04"/>
</dbReference>
<accession>D7FNZ3</accession>
<dbReference type="AlphaFoldDB" id="D7FNZ3"/>